<proteinExistence type="predicted"/>
<evidence type="ECO:0000313" key="2">
    <source>
        <dbReference type="Proteomes" id="UP000183461"/>
    </source>
</evidence>
<sequence length="146" mass="16063">MTINKNEITAKVSQISSLYQLLDSKEQLGEPCLLLIYTDSSTVLGADDSEKSAVKAFLSDAQFMSAIVSEGEPSEELRAAADMCIKAEEADEFVEKIFKDKTKKQIQEINTCFIAARKAPAEKVLELESRAFYRLMADKNGGGANE</sequence>
<dbReference type="Proteomes" id="UP000183461">
    <property type="component" value="Unassembled WGS sequence"/>
</dbReference>
<evidence type="ECO:0000313" key="1">
    <source>
        <dbReference type="EMBL" id="SFW39755.1"/>
    </source>
</evidence>
<dbReference type="AlphaFoldDB" id="A0A1K1NWW4"/>
<gene>
    <name evidence="1" type="ORF">SAMN02910280_2288</name>
</gene>
<dbReference type="RefSeq" id="WP_028516007.1">
    <property type="nucleotide sequence ID" value="NZ_FPIP01000006.1"/>
</dbReference>
<organism evidence="1 2">
    <name type="scientific">Ruminococcus flavefaciens</name>
    <dbReference type="NCBI Taxonomy" id="1265"/>
    <lineage>
        <taxon>Bacteria</taxon>
        <taxon>Bacillati</taxon>
        <taxon>Bacillota</taxon>
        <taxon>Clostridia</taxon>
        <taxon>Eubacteriales</taxon>
        <taxon>Oscillospiraceae</taxon>
        <taxon>Ruminococcus</taxon>
    </lineage>
</organism>
<reference evidence="1 2" key="1">
    <citation type="submission" date="2016-11" db="EMBL/GenBank/DDBJ databases">
        <authorList>
            <person name="Jaros S."/>
            <person name="Januszkiewicz K."/>
            <person name="Wedrychowicz H."/>
        </authorList>
    </citation>
    <scope>NUCLEOTIDE SEQUENCE [LARGE SCALE GENOMIC DNA]</scope>
    <source>
        <strain evidence="1 2">YL228</strain>
    </source>
</reference>
<dbReference type="EMBL" id="FPIP01000006">
    <property type="protein sequence ID" value="SFW39755.1"/>
    <property type="molecule type" value="Genomic_DNA"/>
</dbReference>
<accession>A0A1K1NWW4</accession>
<protein>
    <submittedName>
        <fullName evidence="1">Uncharacterized protein</fullName>
    </submittedName>
</protein>
<name>A0A1K1NWW4_RUMFL</name>